<evidence type="ECO:0000256" key="5">
    <source>
        <dbReference type="ARBA" id="ARBA00022989"/>
    </source>
</evidence>
<dbReference type="InterPro" id="IPR027417">
    <property type="entry name" value="P-loop_NTPase"/>
</dbReference>
<feature type="domain" description="ABC transmembrane type-1" evidence="9">
    <location>
        <begin position="47"/>
        <end position="329"/>
    </location>
</feature>
<evidence type="ECO:0000259" key="9">
    <source>
        <dbReference type="PROSITE" id="PS50929"/>
    </source>
</evidence>
<evidence type="ECO:0000256" key="7">
    <source>
        <dbReference type="SAM" id="Phobius"/>
    </source>
</evidence>
<dbReference type="PANTHER" id="PTHR43394:SF1">
    <property type="entry name" value="ATP-BINDING CASSETTE SUB-FAMILY B MEMBER 10, MITOCHONDRIAL"/>
    <property type="match status" value="1"/>
</dbReference>
<dbReference type="SMART" id="SM00382">
    <property type="entry name" value="AAA"/>
    <property type="match status" value="1"/>
</dbReference>
<evidence type="ECO:0000259" key="8">
    <source>
        <dbReference type="PROSITE" id="PS50893"/>
    </source>
</evidence>
<reference evidence="10 11" key="1">
    <citation type="submission" date="2023-03" db="EMBL/GenBank/DDBJ databases">
        <title>Draft genome sequence of type strain Streptomyces ferralitis JCM 14344.</title>
        <authorList>
            <person name="Klaysubun C."/>
            <person name="Duangmal K."/>
        </authorList>
    </citation>
    <scope>NUCLEOTIDE SEQUENCE [LARGE SCALE GENOMIC DNA]</scope>
    <source>
        <strain evidence="10 11">JCM 14344</strain>
    </source>
</reference>
<evidence type="ECO:0000256" key="2">
    <source>
        <dbReference type="ARBA" id="ARBA00022692"/>
    </source>
</evidence>
<keyword evidence="3" id="KW-0547">Nucleotide-binding</keyword>
<dbReference type="PROSITE" id="PS50929">
    <property type="entry name" value="ABC_TM1F"/>
    <property type="match status" value="1"/>
</dbReference>
<evidence type="ECO:0000313" key="11">
    <source>
        <dbReference type="Proteomes" id="UP001220022"/>
    </source>
</evidence>
<organism evidence="10 11">
    <name type="scientific">Streptantibioticus ferralitis</name>
    <dbReference type="NCBI Taxonomy" id="236510"/>
    <lineage>
        <taxon>Bacteria</taxon>
        <taxon>Bacillati</taxon>
        <taxon>Actinomycetota</taxon>
        <taxon>Actinomycetes</taxon>
        <taxon>Kitasatosporales</taxon>
        <taxon>Streptomycetaceae</taxon>
        <taxon>Streptantibioticus</taxon>
    </lineage>
</organism>
<dbReference type="CDD" id="cd18564">
    <property type="entry name" value="ABC_6TM_exporter_like"/>
    <property type="match status" value="1"/>
</dbReference>
<evidence type="ECO:0000256" key="6">
    <source>
        <dbReference type="ARBA" id="ARBA00023136"/>
    </source>
</evidence>
<comment type="caution">
    <text evidence="10">The sequence shown here is derived from an EMBL/GenBank/DDBJ whole genome shotgun (WGS) entry which is preliminary data.</text>
</comment>
<evidence type="ECO:0000256" key="3">
    <source>
        <dbReference type="ARBA" id="ARBA00022741"/>
    </source>
</evidence>
<dbReference type="PROSITE" id="PS50893">
    <property type="entry name" value="ABC_TRANSPORTER_2"/>
    <property type="match status" value="1"/>
</dbReference>
<evidence type="ECO:0000313" key="10">
    <source>
        <dbReference type="EMBL" id="MDF2259864.1"/>
    </source>
</evidence>
<dbReference type="Gene3D" id="1.20.1560.10">
    <property type="entry name" value="ABC transporter type 1, transmembrane domain"/>
    <property type="match status" value="1"/>
</dbReference>
<feature type="transmembrane region" description="Helical" evidence="7">
    <location>
        <begin position="182"/>
        <end position="201"/>
    </location>
</feature>
<dbReference type="GO" id="GO:0005524">
    <property type="term" value="F:ATP binding"/>
    <property type="evidence" value="ECO:0007669"/>
    <property type="project" value="UniProtKB-KW"/>
</dbReference>
<name>A0ABT5Z7T1_9ACTN</name>
<dbReference type="SUPFAM" id="SSF90123">
    <property type="entry name" value="ABC transporter transmembrane region"/>
    <property type="match status" value="1"/>
</dbReference>
<dbReference type="InterPro" id="IPR011527">
    <property type="entry name" value="ABC1_TM_dom"/>
</dbReference>
<feature type="transmembrane region" description="Helical" evidence="7">
    <location>
        <begin position="45"/>
        <end position="67"/>
    </location>
</feature>
<protein>
    <submittedName>
        <fullName evidence="10">ABC transporter ATP-binding protein</fullName>
    </submittedName>
</protein>
<dbReference type="RefSeq" id="WP_275819872.1">
    <property type="nucleotide sequence ID" value="NZ_BAAANM010000002.1"/>
</dbReference>
<evidence type="ECO:0000256" key="4">
    <source>
        <dbReference type="ARBA" id="ARBA00022840"/>
    </source>
</evidence>
<dbReference type="InterPro" id="IPR003593">
    <property type="entry name" value="AAA+_ATPase"/>
</dbReference>
<keyword evidence="4 10" id="KW-0067">ATP-binding</keyword>
<dbReference type="EMBL" id="JARHTQ010000026">
    <property type="protein sequence ID" value="MDF2259864.1"/>
    <property type="molecule type" value="Genomic_DNA"/>
</dbReference>
<dbReference type="PANTHER" id="PTHR43394">
    <property type="entry name" value="ATP-DEPENDENT PERMEASE MDL1, MITOCHONDRIAL"/>
    <property type="match status" value="1"/>
</dbReference>
<accession>A0ABT5Z7T1</accession>
<feature type="transmembrane region" description="Helical" evidence="7">
    <location>
        <begin position="272"/>
        <end position="291"/>
    </location>
</feature>
<proteinExistence type="predicted"/>
<keyword evidence="6 7" id="KW-0472">Membrane</keyword>
<dbReference type="SUPFAM" id="SSF52540">
    <property type="entry name" value="P-loop containing nucleoside triphosphate hydrolases"/>
    <property type="match status" value="1"/>
</dbReference>
<dbReference type="InterPro" id="IPR036640">
    <property type="entry name" value="ABC1_TM_sf"/>
</dbReference>
<dbReference type="Proteomes" id="UP001220022">
    <property type="component" value="Unassembled WGS sequence"/>
</dbReference>
<gene>
    <name evidence="10" type="ORF">P2L57_30295</name>
</gene>
<keyword evidence="11" id="KW-1185">Reference proteome</keyword>
<comment type="subcellular location">
    <subcellularLocation>
        <location evidence="1">Cell membrane</location>
        <topology evidence="1">Multi-pass membrane protein</topology>
    </subcellularLocation>
</comment>
<evidence type="ECO:0000256" key="1">
    <source>
        <dbReference type="ARBA" id="ARBA00004651"/>
    </source>
</evidence>
<feature type="domain" description="ABC transporter" evidence="8">
    <location>
        <begin position="363"/>
        <end position="596"/>
    </location>
</feature>
<dbReference type="InterPro" id="IPR003439">
    <property type="entry name" value="ABC_transporter-like_ATP-bd"/>
</dbReference>
<sequence length="596" mass="63667">MDTARKRSTAAPDPSDDELVALAPAVAPREVFHRFWPWVRQDRRWLLLGTALLALGAASEVVTVWLFKDLIDQVLVPRRFAAFWEIAGGMAAVAALTGLLTFLGNYTATWIAERFMLRLRTACVAHLHTLPPDTLRTRWHGDVLARLTSDIARIEAFVASGVIDVATALISLVFFAGAAFFLSWQLALAVFAMSPVFWLSARHFGGRVQRLSREARRRDGRVTAVLEESLANASVAHAYNQQRREVDRVRGEGEALLRAELATARVANLYPALLDVAEVLGGLVVVGLGAFELSRGALTVGGLLAFAAFLTQLFGPIQQLSGLATVFGAASAGAERVIDLTQLRSPVHERPGAPDLRAVRGELSCTGVRASYATGDGRPVLRDVTLRVAPGEVLAVTGPSGAGKSTLAKLLVRFMDPDAGTVCLDGVDLRDTTLASIRQAVTLLPQASQLFSASIRDNIAYGRPDATDDEIVQAARDADAHDFISALPHGYQSVLGENGLQLSGGQTRRLTIARAFLRGTPVLILDEPTAGLDRAAALRVVAPLRRLMSGRTTVLITHDAGLAGQADAVYVLGADGAPVAGNRQRRSTGCPVSRGP</sequence>
<keyword evidence="2 7" id="KW-0812">Transmembrane</keyword>
<feature type="transmembrane region" description="Helical" evidence="7">
    <location>
        <begin position="87"/>
        <end position="112"/>
    </location>
</feature>
<dbReference type="Pfam" id="PF00664">
    <property type="entry name" value="ABC_membrane"/>
    <property type="match status" value="1"/>
</dbReference>
<dbReference type="InterPro" id="IPR039421">
    <property type="entry name" value="Type_1_exporter"/>
</dbReference>
<dbReference type="Pfam" id="PF00005">
    <property type="entry name" value="ABC_tran"/>
    <property type="match status" value="1"/>
</dbReference>
<feature type="transmembrane region" description="Helical" evidence="7">
    <location>
        <begin position="156"/>
        <end position="176"/>
    </location>
</feature>
<keyword evidence="5 7" id="KW-1133">Transmembrane helix</keyword>
<dbReference type="Gene3D" id="3.40.50.300">
    <property type="entry name" value="P-loop containing nucleotide triphosphate hydrolases"/>
    <property type="match status" value="1"/>
</dbReference>